<sequence length="88" mass="8955">MPNVIRLGDSTSHGGKVVSVSATHFKVGGIAVARVGDPCSCPVKGHDGCTIAEGNPRHKINGVAVAYEGHKTSCGATLLASAPKFRSD</sequence>
<reference evidence="1 2" key="1">
    <citation type="submission" date="2018-03" db="EMBL/GenBank/DDBJ databases">
        <title>Massilia armeniaca sp. nov., isolated from desert soil.</title>
        <authorList>
            <person name="Huang H."/>
            <person name="Ren M."/>
        </authorList>
    </citation>
    <scope>NUCLEOTIDE SEQUENCE [LARGE SCALE GENOMIC DNA]</scope>
    <source>
        <strain evidence="1 2">ZMN-3</strain>
    </source>
</reference>
<evidence type="ECO:0008006" key="3">
    <source>
        <dbReference type="Google" id="ProtNLM"/>
    </source>
</evidence>
<dbReference type="Proteomes" id="UP000240505">
    <property type="component" value="Chromosome"/>
</dbReference>
<organism evidence="1 2">
    <name type="scientific">Pseudoduganella armeniaca</name>
    <dbReference type="NCBI Taxonomy" id="2072590"/>
    <lineage>
        <taxon>Bacteria</taxon>
        <taxon>Pseudomonadati</taxon>
        <taxon>Pseudomonadota</taxon>
        <taxon>Betaproteobacteria</taxon>
        <taxon>Burkholderiales</taxon>
        <taxon>Oxalobacteraceae</taxon>
        <taxon>Telluria group</taxon>
        <taxon>Pseudoduganella</taxon>
    </lineage>
</organism>
<dbReference type="Gene3D" id="2.60.200.60">
    <property type="match status" value="1"/>
</dbReference>
<gene>
    <name evidence="1" type="ORF">C9I28_20575</name>
</gene>
<dbReference type="RefSeq" id="WP_107143102.1">
    <property type="nucleotide sequence ID" value="NZ_CP028324.1"/>
</dbReference>
<accession>A0A2R4CDY0</accession>
<name>A0A2R4CDY0_9BURK</name>
<dbReference type="KEGG" id="masz:C9I28_20575"/>
<dbReference type="InterPro" id="IPR008727">
    <property type="entry name" value="PAAR_motif"/>
</dbReference>
<dbReference type="CDD" id="cd14744">
    <property type="entry name" value="PAAR_CT_2"/>
    <property type="match status" value="1"/>
</dbReference>
<evidence type="ECO:0000313" key="2">
    <source>
        <dbReference type="Proteomes" id="UP000240505"/>
    </source>
</evidence>
<dbReference type="OrthoDB" id="197187at2"/>
<dbReference type="AlphaFoldDB" id="A0A2R4CDY0"/>
<protein>
    <recommendedName>
        <fullName evidence="3">PAAR domain-containing protein</fullName>
    </recommendedName>
</protein>
<dbReference type="Pfam" id="PF05488">
    <property type="entry name" value="PAAR_motif"/>
    <property type="match status" value="1"/>
</dbReference>
<evidence type="ECO:0000313" key="1">
    <source>
        <dbReference type="EMBL" id="AVR97762.1"/>
    </source>
</evidence>
<keyword evidence="2" id="KW-1185">Reference proteome</keyword>
<proteinExistence type="predicted"/>
<dbReference type="EMBL" id="CP028324">
    <property type="protein sequence ID" value="AVR97762.1"/>
    <property type="molecule type" value="Genomic_DNA"/>
</dbReference>